<dbReference type="EMBL" id="QOIL01000010">
    <property type="protein sequence ID" value="RCG29772.1"/>
    <property type="molecule type" value="Genomic_DNA"/>
</dbReference>
<keyword evidence="8" id="KW-1278">Translocase</keyword>
<dbReference type="Proteomes" id="UP000253094">
    <property type="component" value="Unassembled WGS sequence"/>
</dbReference>
<evidence type="ECO:0000256" key="1">
    <source>
        <dbReference type="ARBA" id="ARBA00004202"/>
    </source>
</evidence>
<evidence type="ECO:0000256" key="8">
    <source>
        <dbReference type="ARBA" id="ARBA00022967"/>
    </source>
</evidence>
<dbReference type="GO" id="GO:0005886">
    <property type="term" value="C:plasma membrane"/>
    <property type="evidence" value="ECO:0007669"/>
    <property type="project" value="UniProtKB-SubCell"/>
</dbReference>
<dbReference type="PROSITE" id="PS50893">
    <property type="entry name" value="ABC_TRANSPORTER_2"/>
    <property type="match status" value="1"/>
</dbReference>
<dbReference type="Pfam" id="PF00005">
    <property type="entry name" value="ABC_tran"/>
    <property type="match status" value="1"/>
</dbReference>
<keyword evidence="5" id="KW-0997">Cell inner membrane</keyword>
<organism evidence="11 12">
    <name type="scientific">Sphaerisporangium album</name>
    <dbReference type="NCBI Taxonomy" id="509200"/>
    <lineage>
        <taxon>Bacteria</taxon>
        <taxon>Bacillati</taxon>
        <taxon>Actinomycetota</taxon>
        <taxon>Actinomycetes</taxon>
        <taxon>Streptosporangiales</taxon>
        <taxon>Streptosporangiaceae</taxon>
        <taxon>Sphaerisporangium</taxon>
    </lineage>
</organism>
<dbReference type="AlphaFoldDB" id="A0A367FIX6"/>
<evidence type="ECO:0000256" key="5">
    <source>
        <dbReference type="ARBA" id="ARBA00022519"/>
    </source>
</evidence>
<feature type="domain" description="ABC transporter" evidence="10">
    <location>
        <begin position="4"/>
        <end position="245"/>
    </location>
</feature>
<sequence length="256" mass="26806">MTLVKVRDLVVRAGGRVISSVPVLDVEPGRCVAIVGESGSGKTTALMATLGLLDTAEVTGEIGVCGVDVATASPRRLREMRGARAALVMQSPRAALTPTMRLGTLMRRALARHGVTGREAARRAEDAVAAVLLDPALLARYPHEVSGGQAQRFAIALAIALGAEVILADEPTSALDVTVQAEVVGVLRRLRDERGLALLLVSHDLALVSSVADHVLVMRDGAVVESGPAAEVFARPRDPYTRELIAAVPELPEATP</sequence>
<dbReference type="PANTHER" id="PTHR43297:SF14">
    <property type="entry name" value="ATPASE AAA-TYPE CORE DOMAIN-CONTAINING PROTEIN"/>
    <property type="match status" value="1"/>
</dbReference>
<comment type="similarity">
    <text evidence="2">Belongs to the ABC transporter superfamily.</text>
</comment>
<keyword evidence="6" id="KW-0547">Nucleotide-binding</keyword>
<keyword evidence="12" id="KW-1185">Reference proteome</keyword>
<dbReference type="SMART" id="SM00382">
    <property type="entry name" value="AAA"/>
    <property type="match status" value="1"/>
</dbReference>
<keyword evidence="7 11" id="KW-0067">ATP-binding</keyword>
<name>A0A367FIX6_9ACTN</name>
<gene>
    <name evidence="11" type="ORF">DQ384_19575</name>
</gene>
<dbReference type="InterPro" id="IPR003593">
    <property type="entry name" value="AAA+_ATPase"/>
</dbReference>
<keyword evidence="4" id="KW-1003">Cell membrane</keyword>
<keyword evidence="9" id="KW-0472">Membrane</keyword>
<evidence type="ECO:0000256" key="7">
    <source>
        <dbReference type="ARBA" id="ARBA00022840"/>
    </source>
</evidence>
<dbReference type="Gene3D" id="3.40.50.300">
    <property type="entry name" value="P-loop containing nucleotide triphosphate hydrolases"/>
    <property type="match status" value="1"/>
</dbReference>
<dbReference type="GO" id="GO:0016887">
    <property type="term" value="F:ATP hydrolysis activity"/>
    <property type="evidence" value="ECO:0007669"/>
    <property type="project" value="InterPro"/>
</dbReference>
<evidence type="ECO:0000256" key="6">
    <source>
        <dbReference type="ARBA" id="ARBA00022741"/>
    </source>
</evidence>
<comment type="caution">
    <text evidence="11">The sequence shown here is derived from an EMBL/GenBank/DDBJ whole genome shotgun (WGS) entry which is preliminary data.</text>
</comment>
<dbReference type="RefSeq" id="WP_114030281.1">
    <property type="nucleotide sequence ID" value="NZ_QOIL01000010.1"/>
</dbReference>
<dbReference type="InterPro" id="IPR017871">
    <property type="entry name" value="ABC_transporter-like_CS"/>
</dbReference>
<protein>
    <submittedName>
        <fullName evidence="11">ABC transporter ATP-binding protein</fullName>
    </submittedName>
</protein>
<evidence type="ECO:0000256" key="3">
    <source>
        <dbReference type="ARBA" id="ARBA00022448"/>
    </source>
</evidence>
<evidence type="ECO:0000256" key="2">
    <source>
        <dbReference type="ARBA" id="ARBA00005417"/>
    </source>
</evidence>
<comment type="subcellular location">
    <subcellularLocation>
        <location evidence="1">Cell membrane</location>
        <topology evidence="1">Peripheral membrane protein</topology>
    </subcellularLocation>
</comment>
<evidence type="ECO:0000313" key="12">
    <source>
        <dbReference type="Proteomes" id="UP000253094"/>
    </source>
</evidence>
<evidence type="ECO:0000313" key="11">
    <source>
        <dbReference type="EMBL" id="RCG29772.1"/>
    </source>
</evidence>
<dbReference type="GO" id="GO:0005524">
    <property type="term" value="F:ATP binding"/>
    <property type="evidence" value="ECO:0007669"/>
    <property type="project" value="UniProtKB-KW"/>
</dbReference>
<dbReference type="OrthoDB" id="9809030at2"/>
<dbReference type="PROSITE" id="PS00211">
    <property type="entry name" value="ABC_TRANSPORTER_1"/>
    <property type="match status" value="1"/>
</dbReference>
<evidence type="ECO:0000256" key="4">
    <source>
        <dbReference type="ARBA" id="ARBA00022475"/>
    </source>
</evidence>
<dbReference type="PANTHER" id="PTHR43297">
    <property type="entry name" value="OLIGOPEPTIDE TRANSPORT ATP-BINDING PROTEIN APPD"/>
    <property type="match status" value="1"/>
</dbReference>
<dbReference type="InterPro" id="IPR003439">
    <property type="entry name" value="ABC_transporter-like_ATP-bd"/>
</dbReference>
<dbReference type="InterPro" id="IPR050388">
    <property type="entry name" value="ABC_Ni/Peptide_Import"/>
</dbReference>
<evidence type="ECO:0000256" key="9">
    <source>
        <dbReference type="ARBA" id="ARBA00023136"/>
    </source>
</evidence>
<dbReference type="SUPFAM" id="SSF52540">
    <property type="entry name" value="P-loop containing nucleoside triphosphate hydrolases"/>
    <property type="match status" value="1"/>
</dbReference>
<dbReference type="CDD" id="cd03257">
    <property type="entry name" value="ABC_NikE_OppD_transporters"/>
    <property type="match status" value="1"/>
</dbReference>
<keyword evidence="3" id="KW-0813">Transport</keyword>
<proteinExistence type="inferred from homology"/>
<dbReference type="InterPro" id="IPR027417">
    <property type="entry name" value="P-loop_NTPase"/>
</dbReference>
<reference evidence="11 12" key="1">
    <citation type="submission" date="2018-06" db="EMBL/GenBank/DDBJ databases">
        <title>Sphaerisporangium craniellae sp. nov., isolated from a marine sponge in the South China Sea.</title>
        <authorList>
            <person name="Li L."/>
        </authorList>
    </citation>
    <scope>NUCLEOTIDE SEQUENCE [LARGE SCALE GENOMIC DNA]</scope>
    <source>
        <strain evidence="11 12">CCTCC AA 208026</strain>
    </source>
</reference>
<accession>A0A367FIX6</accession>
<evidence type="ECO:0000259" key="10">
    <source>
        <dbReference type="PROSITE" id="PS50893"/>
    </source>
</evidence>